<dbReference type="Pfam" id="PF02909">
    <property type="entry name" value="TetR_C_1"/>
    <property type="match status" value="1"/>
</dbReference>
<evidence type="ECO:0000256" key="1">
    <source>
        <dbReference type="ARBA" id="ARBA00023015"/>
    </source>
</evidence>
<dbReference type="Proteomes" id="UP001622594">
    <property type="component" value="Chromosome"/>
</dbReference>
<gene>
    <name evidence="7" type="ORF">OG814_18420</name>
</gene>
<keyword evidence="3" id="KW-0804">Transcription</keyword>
<keyword evidence="8" id="KW-1185">Reference proteome</keyword>
<evidence type="ECO:0000313" key="7">
    <source>
        <dbReference type="EMBL" id="WTR71118.1"/>
    </source>
</evidence>
<dbReference type="PANTHER" id="PTHR30055">
    <property type="entry name" value="HTH-TYPE TRANSCRIPTIONAL REGULATOR RUTR"/>
    <property type="match status" value="1"/>
</dbReference>
<dbReference type="PANTHER" id="PTHR30055:SF151">
    <property type="entry name" value="TRANSCRIPTIONAL REGULATORY PROTEIN"/>
    <property type="match status" value="1"/>
</dbReference>
<dbReference type="InterPro" id="IPR004111">
    <property type="entry name" value="Repressor_TetR_C"/>
</dbReference>
<feature type="DNA-binding region" description="H-T-H motif" evidence="4">
    <location>
        <begin position="69"/>
        <end position="88"/>
    </location>
</feature>
<dbReference type="RefSeq" id="WP_371635930.1">
    <property type="nucleotide sequence ID" value="NZ_CP108062.1"/>
</dbReference>
<reference evidence="7 8" key="1">
    <citation type="submission" date="2022-10" db="EMBL/GenBank/DDBJ databases">
        <title>The complete genomes of actinobacterial strains from the NBC collection.</title>
        <authorList>
            <person name="Joergensen T.S."/>
            <person name="Alvarez Arevalo M."/>
            <person name="Sterndorff E.B."/>
            <person name="Faurdal D."/>
            <person name="Vuksanovic O."/>
            <person name="Mourched A.-S."/>
            <person name="Charusanti P."/>
            <person name="Shaw S."/>
            <person name="Blin K."/>
            <person name="Weber T."/>
        </authorList>
    </citation>
    <scope>NUCLEOTIDE SEQUENCE [LARGE SCALE GENOMIC DNA]</scope>
    <source>
        <strain evidence="7 8">NBC_00123</strain>
    </source>
</reference>
<keyword evidence="1" id="KW-0805">Transcription regulation</keyword>
<evidence type="ECO:0000256" key="5">
    <source>
        <dbReference type="SAM" id="MobiDB-lite"/>
    </source>
</evidence>
<dbReference type="InterPro" id="IPR050109">
    <property type="entry name" value="HTH-type_TetR-like_transc_reg"/>
</dbReference>
<name>A0ABZ1LCL3_9ACTN</name>
<evidence type="ECO:0000256" key="2">
    <source>
        <dbReference type="ARBA" id="ARBA00023125"/>
    </source>
</evidence>
<evidence type="ECO:0000259" key="6">
    <source>
        <dbReference type="PROSITE" id="PS50977"/>
    </source>
</evidence>
<evidence type="ECO:0000313" key="8">
    <source>
        <dbReference type="Proteomes" id="UP001622594"/>
    </source>
</evidence>
<feature type="region of interest" description="Disordered" evidence="5">
    <location>
        <begin position="1"/>
        <end position="21"/>
    </location>
</feature>
<dbReference type="InterPro" id="IPR001647">
    <property type="entry name" value="HTH_TetR"/>
</dbReference>
<dbReference type="Gene3D" id="1.10.10.60">
    <property type="entry name" value="Homeodomain-like"/>
    <property type="match status" value="1"/>
</dbReference>
<sequence length="266" mass="27860">MTNGEEHAGGGGAGDGAAGDGGSFLPPGVEAAWGLRERPSKGPKPGLTLDRIVDAAVSLASAEGLGAVSMGRVAKELGASTMSLYRYVSAKSELYVLMQEAATGAPPELFPPGTGWREALEAWAWALRELYHRNLWMLRLPVSGPPATPHLVAWWEKALVALEGTGLDAGAKISVSQLVGGFVRSEALVMADLAAVISAGDASPEEVLARYGRTLRRLADPERYPEVARVLASGAMDVADEPEAEFRFGLARILDGVSVLVEGRAS</sequence>
<evidence type="ECO:0000256" key="3">
    <source>
        <dbReference type="ARBA" id="ARBA00023163"/>
    </source>
</evidence>
<proteinExistence type="predicted"/>
<dbReference type="InterPro" id="IPR036271">
    <property type="entry name" value="Tet_transcr_reg_TetR-rel_C_sf"/>
</dbReference>
<dbReference type="SUPFAM" id="SSF46689">
    <property type="entry name" value="Homeodomain-like"/>
    <property type="match status" value="1"/>
</dbReference>
<dbReference type="PROSITE" id="PS50977">
    <property type="entry name" value="HTH_TETR_2"/>
    <property type="match status" value="1"/>
</dbReference>
<accession>A0ABZ1LCL3</accession>
<dbReference type="InterPro" id="IPR009057">
    <property type="entry name" value="Homeodomain-like_sf"/>
</dbReference>
<organism evidence="7 8">
    <name type="scientific">Streptomyces zaomyceticus</name>
    <dbReference type="NCBI Taxonomy" id="68286"/>
    <lineage>
        <taxon>Bacteria</taxon>
        <taxon>Bacillati</taxon>
        <taxon>Actinomycetota</taxon>
        <taxon>Actinomycetes</taxon>
        <taxon>Kitasatosporales</taxon>
        <taxon>Streptomycetaceae</taxon>
        <taxon>Streptomyces</taxon>
    </lineage>
</organism>
<feature type="domain" description="HTH tetR-type" evidence="6">
    <location>
        <begin position="46"/>
        <end position="106"/>
    </location>
</feature>
<dbReference type="EMBL" id="CP108188">
    <property type="protein sequence ID" value="WTR71118.1"/>
    <property type="molecule type" value="Genomic_DNA"/>
</dbReference>
<evidence type="ECO:0000256" key="4">
    <source>
        <dbReference type="PROSITE-ProRule" id="PRU00335"/>
    </source>
</evidence>
<protein>
    <submittedName>
        <fullName evidence="7">TetR/AcrR family transcriptional regulator</fullName>
    </submittedName>
</protein>
<dbReference type="Gene3D" id="1.10.357.10">
    <property type="entry name" value="Tetracycline Repressor, domain 2"/>
    <property type="match status" value="1"/>
</dbReference>
<dbReference type="Pfam" id="PF00440">
    <property type="entry name" value="TetR_N"/>
    <property type="match status" value="1"/>
</dbReference>
<keyword evidence="2 4" id="KW-0238">DNA-binding</keyword>
<feature type="compositionally biased region" description="Gly residues" evidence="5">
    <location>
        <begin position="9"/>
        <end position="21"/>
    </location>
</feature>
<dbReference type="SUPFAM" id="SSF48498">
    <property type="entry name" value="Tetracyclin repressor-like, C-terminal domain"/>
    <property type="match status" value="1"/>
</dbReference>